<dbReference type="OrthoDB" id="9972360at2"/>
<evidence type="ECO:0000313" key="2">
    <source>
        <dbReference type="Proteomes" id="UP000001936"/>
    </source>
</evidence>
<geneLocation type="plasmid" evidence="1 2">
    <name>p42f</name>
</geneLocation>
<proteinExistence type="predicted"/>
<evidence type="ECO:0000313" key="1">
    <source>
        <dbReference type="EMBL" id="ABC94019.1"/>
    </source>
</evidence>
<dbReference type="Proteomes" id="UP000001936">
    <property type="component" value="Plasmid p42f"/>
</dbReference>
<dbReference type="AlphaFoldDB" id="Q2JZG7"/>
<keyword evidence="2" id="KW-1185">Reference proteome</keyword>
<dbReference type="EMBL" id="CP000138">
    <property type="protein sequence ID" value="ABC94019.1"/>
    <property type="molecule type" value="Genomic_DNA"/>
</dbReference>
<gene>
    <name evidence="1" type="ordered locus">RHE_PF00128</name>
</gene>
<name>Q2JZG7_RHIEC</name>
<dbReference type="KEGG" id="ret:RHE_PF00128"/>
<organism evidence="1 2">
    <name type="scientific">Rhizobium etli (strain ATCC 51251 / DSM 11541 / JCM 21823 / NBRC 15573 / CFN 42)</name>
    <dbReference type="NCBI Taxonomy" id="347834"/>
    <lineage>
        <taxon>Bacteria</taxon>
        <taxon>Pseudomonadati</taxon>
        <taxon>Pseudomonadota</taxon>
        <taxon>Alphaproteobacteria</taxon>
        <taxon>Hyphomicrobiales</taxon>
        <taxon>Rhizobiaceae</taxon>
        <taxon>Rhizobium/Agrobacterium group</taxon>
        <taxon>Rhizobium</taxon>
    </lineage>
</organism>
<protein>
    <submittedName>
        <fullName evidence="1">Uncharacterized protein</fullName>
    </submittedName>
</protein>
<sequence>MQCETRNFNFYKISITKPKIAVAFPAASAYMASIGIADERWKTSVARNCRNRFLLLTTDVLALVRQRCEEGRRGLAPAFFVGRPAGRELRLNTMAAHVATPSLLVELRFAPIGVKQTFSLKIELRSSGRRPAAITHTTKRNRK</sequence>
<accession>Q2JZG7</accession>
<dbReference type="HOGENOM" id="CLU_1804631_0_0_5"/>
<keyword evidence="1" id="KW-0614">Plasmid</keyword>
<reference evidence="1 2" key="1">
    <citation type="journal article" date="2006" name="Proc. Natl. Acad. Sci. U.S.A.">
        <title>The partitioned Rhizobium etli genome: genetic and metabolic redundancy in seven interacting replicons.</title>
        <authorList>
            <person name="Gonzalez V."/>
            <person name="Santamaria R.I."/>
            <person name="Bustos P."/>
            <person name="Hernandez-Gonzalez I."/>
            <person name="Medrano-Soto A."/>
            <person name="Moreno-Hagelsieb G."/>
            <person name="Janga S.C."/>
            <person name="Ramirez M.A."/>
            <person name="Jimenez-Jacinto V."/>
            <person name="Collado-Vides J."/>
            <person name="Davila G."/>
        </authorList>
    </citation>
    <scope>NUCLEOTIDE SEQUENCE [LARGE SCALE GENOMIC DNA]</scope>
    <source>
        <strain evidence="2">ATCC 51251 / DSM 11541 / JCM 21823 / NBRC 15573 / CFN 42</strain>
    </source>
</reference>